<reference evidence="1" key="1">
    <citation type="submission" date="2021-04" db="EMBL/GenBank/DDBJ databases">
        <title>Luteolibacter sp. 32A isolated from the skin of an Anderson's salamander (Ambystoma andersonii).</title>
        <authorList>
            <person name="Spergser J."/>
            <person name="Busse H.-J."/>
        </authorList>
    </citation>
    <scope>NUCLEOTIDE SEQUENCE</scope>
    <source>
        <strain evidence="1">32A</strain>
    </source>
</reference>
<dbReference type="EMBL" id="CP073100">
    <property type="protein sequence ID" value="QUE52273.1"/>
    <property type="molecule type" value="Genomic_DNA"/>
</dbReference>
<dbReference type="RefSeq" id="WP_211633070.1">
    <property type="nucleotide sequence ID" value="NZ_CP073100.1"/>
</dbReference>
<sequence length="323" mass="36591">MNIGIWLVRPGSSARSKSVGQKENNHYSPIVANKAWCDETNHFLAYERNIHVGGVSSARKGKAQWGRVKNLYPKAVEEALDRELETKIGEIFGRLLTLGSLDAGQRRLWAQFLRSQFVRTPSFIRYEEFAREALSLSDRPACDRVGCEHCLDLHMVTGRDWMLLVAHEDDYFVRTDNPVYTTGFLEDPDSVLYYPLGPKVCFVACSMPQNWEPLAGAAVERAVPAYALDKGGALVLNFHFCRSSDRTLIIHPAHQGQISEAMFTEILGLYPQPPFDLHHLGMGDKEALMESLRRLMCEADGRNYSSFDASEMGPRYFPRRDDQ</sequence>
<evidence type="ECO:0000313" key="1">
    <source>
        <dbReference type="EMBL" id="QUE52273.1"/>
    </source>
</evidence>
<keyword evidence="2" id="KW-1185">Reference proteome</keyword>
<gene>
    <name evidence="1" type="ORF">KBB96_05115</name>
</gene>
<organism evidence="1 2">
    <name type="scientific">Luteolibacter ambystomatis</name>
    <dbReference type="NCBI Taxonomy" id="2824561"/>
    <lineage>
        <taxon>Bacteria</taxon>
        <taxon>Pseudomonadati</taxon>
        <taxon>Verrucomicrobiota</taxon>
        <taxon>Verrucomicrobiia</taxon>
        <taxon>Verrucomicrobiales</taxon>
        <taxon>Verrucomicrobiaceae</taxon>
        <taxon>Luteolibacter</taxon>
    </lineage>
</organism>
<protein>
    <recommendedName>
        <fullName evidence="3">DUF4238 domain-containing protein</fullName>
    </recommendedName>
</protein>
<dbReference type="KEGG" id="lamb:KBB96_05115"/>
<dbReference type="Proteomes" id="UP000676169">
    <property type="component" value="Chromosome"/>
</dbReference>
<proteinExistence type="predicted"/>
<name>A0A975J1F5_9BACT</name>
<accession>A0A975J1F5</accession>
<dbReference type="AlphaFoldDB" id="A0A975J1F5"/>
<evidence type="ECO:0000313" key="2">
    <source>
        <dbReference type="Proteomes" id="UP000676169"/>
    </source>
</evidence>
<evidence type="ECO:0008006" key="3">
    <source>
        <dbReference type="Google" id="ProtNLM"/>
    </source>
</evidence>